<dbReference type="Proteomes" id="UP000561271">
    <property type="component" value="Unassembled WGS sequence"/>
</dbReference>
<name>A0A6V8PF70_9ACTN</name>
<accession>A0A6V8PF70</accession>
<proteinExistence type="predicted"/>
<comment type="caution">
    <text evidence="1">The sequence shown here is derived from an EMBL/GenBank/DDBJ whole genome shotgun (WGS) entry which is preliminary data.</text>
</comment>
<dbReference type="AlphaFoldDB" id="A0A6V8PF70"/>
<dbReference type="EMBL" id="BLSC01000031">
    <property type="protein sequence ID" value="GFP36909.1"/>
    <property type="molecule type" value="Genomic_DNA"/>
</dbReference>
<protein>
    <submittedName>
        <fullName evidence="1">Uncharacterized protein</fullName>
    </submittedName>
</protein>
<evidence type="ECO:0000313" key="2">
    <source>
        <dbReference type="EMBL" id="GFP36909.1"/>
    </source>
</evidence>
<evidence type="ECO:0000313" key="3">
    <source>
        <dbReference type="Proteomes" id="UP000561271"/>
    </source>
</evidence>
<organism evidence="1 4">
    <name type="scientific">Candidatus Hakubella thermalkaliphila</name>
    <dbReference type="NCBI Taxonomy" id="2754717"/>
    <lineage>
        <taxon>Bacteria</taxon>
        <taxon>Bacillati</taxon>
        <taxon>Actinomycetota</taxon>
        <taxon>Actinomycetota incertae sedis</taxon>
        <taxon>Candidatus Hakubellales</taxon>
        <taxon>Candidatus Hakubellaceae</taxon>
        <taxon>Candidatus Hakubella</taxon>
    </lineage>
</organism>
<reference evidence="3 4" key="1">
    <citation type="journal article" date="2020" name="Front. Microbiol.">
        <title>Single-cell genomics of novel Actinobacteria with the Wood-Ljungdahl pathway discovered in a serpentinizing system.</title>
        <authorList>
            <person name="Merino N."/>
            <person name="Kawai M."/>
            <person name="Boyd E.S."/>
            <person name="Colman D.R."/>
            <person name="McGlynn S.E."/>
            <person name="Nealson K.H."/>
            <person name="Kurokawa K."/>
            <person name="Hongoh Y."/>
        </authorList>
    </citation>
    <scope>NUCLEOTIDE SEQUENCE [LARGE SCALE GENOMIC DNA]</scope>
    <source>
        <strain evidence="1 4">S34</strain>
        <strain evidence="2 3">S44</strain>
    </source>
</reference>
<evidence type="ECO:0000313" key="1">
    <source>
        <dbReference type="EMBL" id="GFP30314.1"/>
    </source>
</evidence>
<sequence>MAKLLDVYCSVSLARDENVLAWRDAGKCQFFDLLQKIF</sequence>
<evidence type="ECO:0000313" key="4">
    <source>
        <dbReference type="Proteomes" id="UP000588083"/>
    </source>
</evidence>
<dbReference type="EMBL" id="BLRZ01000057">
    <property type="protein sequence ID" value="GFP30314.1"/>
    <property type="molecule type" value="Genomic_DNA"/>
</dbReference>
<keyword evidence="4" id="KW-1185">Reference proteome</keyword>
<dbReference type="Proteomes" id="UP000588083">
    <property type="component" value="Unassembled WGS sequence"/>
</dbReference>
<gene>
    <name evidence="1" type="ORF">HKBW3S34_01235</name>
    <name evidence="2" type="ORF">HKBW3S44_00590</name>
</gene>